<evidence type="ECO:0000313" key="1">
    <source>
        <dbReference type="EMBL" id="MBX10118.1"/>
    </source>
</evidence>
<protein>
    <submittedName>
        <fullName evidence="1">Protein canopy-1</fullName>
    </submittedName>
</protein>
<name>A0A2P2KWP1_RHIMU</name>
<organism evidence="1">
    <name type="scientific">Rhizophora mucronata</name>
    <name type="common">Asiatic mangrove</name>
    <dbReference type="NCBI Taxonomy" id="61149"/>
    <lineage>
        <taxon>Eukaryota</taxon>
        <taxon>Viridiplantae</taxon>
        <taxon>Streptophyta</taxon>
        <taxon>Embryophyta</taxon>
        <taxon>Tracheophyta</taxon>
        <taxon>Spermatophyta</taxon>
        <taxon>Magnoliopsida</taxon>
        <taxon>eudicotyledons</taxon>
        <taxon>Gunneridae</taxon>
        <taxon>Pentapetalae</taxon>
        <taxon>rosids</taxon>
        <taxon>fabids</taxon>
        <taxon>Malpighiales</taxon>
        <taxon>Rhizophoraceae</taxon>
        <taxon>Rhizophora</taxon>
    </lineage>
</organism>
<proteinExistence type="predicted"/>
<sequence length="42" mass="4649">MWVFLLSIQALLSNDLVINLVAGRYNIGKTKESFGHETSIGL</sequence>
<dbReference type="AlphaFoldDB" id="A0A2P2KWP1"/>
<accession>A0A2P2KWP1</accession>
<dbReference type="EMBL" id="GGEC01029634">
    <property type="protein sequence ID" value="MBX10118.1"/>
    <property type="molecule type" value="Transcribed_RNA"/>
</dbReference>
<reference evidence="1" key="1">
    <citation type="submission" date="2018-02" db="EMBL/GenBank/DDBJ databases">
        <title>Rhizophora mucronata_Transcriptome.</title>
        <authorList>
            <person name="Meera S.P."/>
            <person name="Sreeshan A."/>
            <person name="Augustine A."/>
        </authorList>
    </citation>
    <scope>NUCLEOTIDE SEQUENCE</scope>
    <source>
        <tissue evidence="1">Leaf</tissue>
    </source>
</reference>